<organism evidence="3 4">
    <name type="scientific">Lentithecium fluviatile CBS 122367</name>
    <dbReference type="NCBI Taxonomy" id="1168545"/>
    <lineage>
        <taxon>Eukaryota</taxon>
        <taxon>Fungi</taxon>
        <taxon>Dikarya</taxon>
        <taxon>Ascomycota</taxon>
        <taxon>Pezizomycotina</taxon>
        <taxon>Dothideomycetes</taxon>
        <taxon>Pleosporomycetidae</taxon>
        <taxon>Pleosporales</taxon>
        <taxon>Massarineae</taxon>
        <taxon>Lentitheciaceae</taxon>
        <taxon>Lentithecium</taxon>
    </lineage>
</organism>
<feature type="coiled-coil region" evidence="1">
    <location>
        <begin position="17"/>
        <end position="44"/>
    </location>
</feature>
<reference evidence="3" key="1">
    <citation type="journal article" date="2020" name="Stud. Mycol.">
        <title>101 Dothideomycetes genomes: a test case for predicting lifestyles and emergence of pathogens.</title>
        <authorList>
            <person name="Haridas S."/>
            <person name="Albert R."/>
            <person name="Binder M."/>
            <person name="Bloem J."/>
            <person name="Labutti K."/>
            <person name="Salamov A."/>
            <person name="Andreopoulos B."/>
            <person name="Baker S."/>
            <person name="Barry K."/>
            <person name="Bills G."/>
            <person name="Bluhm B."/>
            <person name="Cannon C."/>
            <person name="Castanera R."/>
            <person name="Culley D."/>
            <person name="Daum C."/>
            <person name="Ezra D."/>
            <person name="Gonzalez J."/>
            <person name="Henrissat B."/>
            <person name="Kuo A."/>
            <person name="Liang C."/>
            <person name="Lipzen A."/>
            <person name="Lutzoni F."/>
            <person name="Magnuson J."/>
            <person name="Mondo S."/>
            <person name="Nolan M."/>
            <person name="Ohm R."/>
            <person name="Pangilinan J."/>
            <person name="Park H.-J."/>
            <person name="Ramirez L."/>
            <person name="Alfaro M."/>
            <person name="Sun H."/>
            <person name="Tritt A."/>
            <person name="Yoshinaga Y."/>
            <person name="Zwiers L.-H."/>
            <person name="Turgeon B."/>
            <person name="Goodwin S."/>
            <person name="Spatafora J."/>
            <person name="Crous P."/>
            <person name="Grigoriev I."/>
        </authorList>
    </citation>
    <scope>NUCLEOTIDE SEQUENCE</scope>
    <source>
        <strain evidence="3">CBS 122367</strain>
    </source>
</reference>
<gene>
    <name evidence="3" type="ORF">K458DRAFT_489789</name>
</gene>
<feature type="region of interest" description="Disordered" evidence="2">
    <location>
        <begin position="130"/>
        <end position="252"/>
    </location>
</feature>
<dbReference type="AlphaFoldDB" id="A0A6G1IQY5"/>
<feature type="compositionally biased region" description="Polar residues" evidence="2">
    <location>
        <begin position="155"/>
        <end position="164"/>
    </location>
</feature>
<protein>
    <submittedName>
        <fullName evidence="3">Uncharacterized protein</fullName>
    </submittedName>
</protein>
<feature type="compositionally biased region" description="Polar residues" evidence="2">
    <location>
        <begin position="133"/>
        <end position="145"/>
    </location>
</feature>
<evidence type="ECO:0000256" key="1">
    <source>
        <dbReference type="SAM" id="Coils"/>
    </source>
</evidence>
<evidence type="ECO:0000313" key="4">
    <source>
        <dbReference type="Proteomes" id="UP000799291"/>
    </source>
</evidence>
<keyword evidence="1" id="KW-0175">Coiled coil</keyword>
<keyword evidence="4" id="KW-1185">Reference proteome</keyword>
<sequence>MAYHKRFSLPRNDEHLAASLREIIADLKDDIPRLEKRVEHIRVARDRIDGEEWGTGWNVKKQMRERMTQDPLSEYAARVLGRRKVAQSWNDGEEVEEGDGLVMWMMKGGSGRGPPPGVNPSLYIHHNDDKASSIRSSHTTISLNSHPREPFMSGANGSSPSLSHSLRKRIPSHWRHEADAASLHRKKDSGNAEFMDGADDEGSVGGDDAGEAESGGEGKKKGFRQGLESVLHRGRPNRAGREARTAGGLPIR</sequence>
<name>A0A6G1IQY5_9PLEO</name>
<evidence type="ECO:0000256" key="2">
    <source>
        <dbReference type="SAM" id="MobiDB-lite"/>
    </source>
</evidence>
<proteinExistence type="predicted"/>
<evidence type="ECO:0000313" key="3">
    <source>
        <dbReference type="EMBL" id="KAF2680565.1"/>
    </source>
</evidence>
<accession>A0A6G1IQY5</accession>
<dbReference type="Proteomes" id="UP000799291">
    <property type="component" value="Unassembled WGS sequence"/>
</dbReference>
<dbReference type="EMBL" id="MU005595">
    <property type="protein sequence ID" value="KAF2680565.1"/>
    <property type="molecule type" value="Genomic_DNA"/>
</dbReference>